<dbReference type="EMBL" id="KZ502472">
    <property type="protein sequence ID" value="PKU78148.1"/>
    <property type="molecule type" value="Genomic_DNA"/>
</dbReference>
<sequence>MLNVEKSFERVALHMEKSFERVAKKLSSPTCTSLHLRTYDKNIFFSLWHQWVYIWRDYYVQTLDTVYRPMTNQVQPCHPVLSSTELGTEQYRATIPCSRYRRRRTAQALQHFEGRSVSAHNNFPYTCGSKLCWQQL</sequence>
<evidence type="ECO:0000313" key="1">
    <source>
        <dbReference type="EMBL" id="PKU78148.1"/>
    </source>
</evidence>
<gene>
    <name evidence="1" type="ORF">MA16_Dca012268</name>
</gene>
<reference evidence="1 2" key="1">
    <citation type="journal article" date="2016" name="Sci. Rep.">
        <title>The Dendrobium catenatum Lindl. genome sequence provides insights into polysaccharide synthase, floral development and adaptive evolution.</title>
        <authorList>
            <person name="Zhang G.Q."/>
            <person name="Xu Q."/>
            <person name="Bian C."/>
            <person name="Tsai W.C."/>
            <person name="Yeh C.M."/>
            <person name="Liu K.W."/>
            <person name="Yoshida K."/>
            <person name="Zhang L.S."/>
            <person name="Chang S.B."/>
            <person name="Chen F."/>
            <person name="Shi Y."/>
            <person name="Su Y.Y."/>
            <person name="Zhang Y.Q."/>
            <person name="Chen L.J."/>
            <person name="Yin Y."/>
            <person name="Lin M."/>
            <person name="Huang H."/>
            <person name="Deng H."/>
            <person name="Wang Z.W."/>
            <person name="Zhu S.L."/>
            <person name="Zhao X."/>
            <person name="Deng C."/>
            <person name="Niu S.C."/>
            <person name="Huang J."/>
            <person name="Wang M."/>
            <person name="Liu G.H."/>
            <person name="Yang H.J."/>
            <person name="Xiao X.J."/>
            <person name="Hsiao Y.Y."/>
            <person name="Wu W.L."/>
            <person name="Chen Y.Y."/>
            <person name="Mitsuda N."/>
            <person name="Ohme-Takagi M."/>
            <person name="Luo Y.B."/>
            <person name="Van de Peer Y."/>
            <person name="Liu Z.J."/>
        </authorList>
    </citation>
    <scope>NUCLEOTIDE SEQUENCE [LARGE SCALE GENOMIC DNA]</scope>
    <source>
        <tissue evidence="1">The whole plant</tissue>
    </source>
</reference>
<keyword evidence="2" id="KW-1185">Reference proteome</keyword>
<evidence type="ECO:0000313" key="2">
    <source>
        <dbReference type="Proteomes" id="UP000233837"/>
    </source>
</evidence>
<proteinExistence type="predicted"/>
<organism evidence="1 2">
    <name type="scientific">Dendrobium catenatum</name>
    <dbReference type="NCBI Taxonomy" id="906689"/>
    <lineage>
        <taxon>Eukaryota</taxon>
        <taxon>Viridiplantae</taxon>
        <taxon>Streptophyta</taxon>
        <taxon>Embryophyta</taxon>
        <taxon>Tracheophyta</taxon>
        <taxon>Spermatophyta</taxon>
        <taxon>Magnoliopsida</taxon>
        <taxon>Liliopsida</taxon>
        <taxon>Asparagales</taxon>
        <taxon>Orchidaceae</taxon>
        <taxon>Epidendroideae</taxon>
        <taxon>Malaxideae</taxon>
        <taxon>Dendrobiinae</taxon>
        <taxon>Dendrobium</taxon>
    </lineage>
</organism>
<dbReference type="Proteomes" id="UP000233837">
    <property type="component" value="Unassembled WGS sequence"/>
</dbReference>
<protein>
    <submittedName>
        <fullName evidence="1">Uncharacterized protein</fullName>
    </submittedName>
</protein>
<reference evidence="1 2" key="2">
    <citation type="journal article" date="2017" name="Nature">
        <title>The Apostasia genome and the evolution of orchids.</title>
        <authorList>
            <person name="Zhang G.Q."/>
            <person name="Liu K.W."/>
            <person name="Li Z."/>
            <person name="Lohaus R."/>
            <person name="Hsiao Y.Y."/>
            <person name="Niu S.C."/>
            <person name="Wang J.Y."/>
            <person name="Lin Y.C."/>
            <person name="Xu Q."/>
            <person name="Chen L.J."/>
            <person name="Yoshida K."/>
            <person name="Fujiwara S."/>
            <person name="Wang Z.W."/>
            <person name="Zhang Y.Q."/>
            <person name="Mitsuda N."/>
            <person name="Wang M."/>
            <person name="Liu G.H."/>
            <person name="Pecoraro L."/>
            <person name="Huang H.X."/>
            <person name="Xiao X.J."/>
            <person name="Lin M."/>
            <person name="Wu X.Y."/>
            <person name="Wu W.L."/>
            <person name="Chen Y.Y."/>
            <person name="Chang S.B."/>
            <person name="Sakamoto S."/>
            <person name="Ohme-Takagi M."/>
            <person name="Yagi M."/>
            <person name="Zeng S.J."/>
            <person name="Shen C.Y."/>
            <person name="Yeh C.M."/>
            <person name="Luo Y.B."/>
            <person name="Tsai W.C."/>
            <person name="Van de Peer Y."/>
            <person name="Liu Z.J."/>
        </authorList>
    </citation>
    <scope>NUCLEOTIDE SEQUENCE [LARGE SCALE GENOMIC DNA]</scope>
    <source>
        <tissue evidence="1">The whole plant</tissue>
    </source>
</reference>
<accession>A0A2I0WR60</accession>
<name>A0A2I0WR60_9ASPA</name>
<dbReference type="AlphaFoldDB" id="A0A2I0WR60"/>